<dbReference type="EMBL" id="CP058595">
    <property type="protein sequence ID" value="QLG46292.1"/>
    <property type="molecule type" value="Genomic_DNA"/>
</dbReference>
<organism evidence="1 2">
    <name type="scientific">Costertonia aggregata</name>
    <dbReference type="NCBI Taxonomy" id="343403"/>
    <lineage>
        <taxon>Bacteria</taxon>
        <taxon>Pseudomonadati</taxon>
        <taxon>Bacteroidota</taxon>
        <taxon>Flavobacteriia</taxon>
        <taxon>Flavobacteriales</taxon>
        <taxon>Flavobacteriaceae</taxon>
        <taxon>Costertonia</taxon>
    </lineage>
</organism>
<evidence type="ECO:0000313" key="2">
    <source>
        <dbReference type="Proteomes" id="UP000509302"/>
    </source>
</evidence>
<keyword evidence="2" id="KW-1185">Reference proteome</keyword>
<protein>
    <submittedName>
        <fullName evidence="1">Uncharacterized protein</fullName>
    </submittedName>
</protein>
<reference evidence="1 2" key="1">
    <citation type="journal article" date="2006" name="Int. J. Syst. Evol. Microbiol.">
        <title>Costertonia aggregata gen. nov., sp. nov., a mesophilic marine bacterium of the family Flavobacteriaceae, isolated from a mature biofilm.</title>
        <authorList>
            <person name="Kwon K.K."/>
            <person name="Lee Y.K."/>
            <person name="Lee H.K."/>
        </authorList>
    </citation>
    <scope>NUCLEOTIDE SEQUENCE [LARGE SCALE GENOMIC DNA]</scope>
    <source>
        <strain evidence="1 2">KCCM 42265</strain>
    </source>
</reference>
<sequence length="115" mass="13310">MQLIYKNDYGAVYRIFNSPNPDCEMQLVVDTVGLFMSRADLEHLLVIVRKSYEPCSCVECDGNPCEKIWSTNPLIDICLKVDRSILTMIEDLIKGTQFMINIDTTLEKYRLRPED</sequence>
<dbReference type="Proteomes" id="UP000509302">
    <property type="component" value="Chromosome"/>
</dbReference>
<name>A0A7H9ASG6_9FLAO</name>
<dbReference type="RefSeq" id="WP_179242572.1">
    <property type="nucleotide sequence ID" value="NZ_CP058595.1"/>
</dbReference>
<evidence type="ECO:0000313" key="1">
    <source>
        <dbReference type="EMBL" id="QLG46292.1"/>
    </source>
</evidence>
<proteinExistence type="predicted"/>
<gene>
    <name evidence="1" type="ORF">HYG79_13365</name>
</gene>
<accession>A0A7H9ASG6</accession>
<dbReference type="AlphaFoldDB" id="A0A7H9ASG6"/>
<dbReference type="KEGG" id="cagg:HYG79_13365"/>